<sequence length="73" mass="8580">MKYYEMQKLVAYRLIKSSSDKTFKEEDINSVQGAGWIIPTEVGIDTLYFEGDITFAYIVYQNRHSEYCISRQP</sequence>
<evidence type="ECO:0000313" key="1">
    <source>
        <dbReference type="EMBL" id="ANU78241.1"/>
    </source>
</evidence>
<reference evidence="1" key="1">
    <citation type="submission" date="2017-04" db="EMBL/GenBank/DDBJ databases">
        <title>Complete Genome Sequences of Twelve Strains of a Stable Defined Moderately Diverse Mouse Microbiota 2 (sDMDMm2).</title>
        <authorList>
            <person name="Uchimura Y."/>
            <person name="Wyss M."/>
            <person name="Brugiroux S."/>
            <person name="Limenitakis J.P."/>
            <person name="Stecher B."/>
            <person name="McCoy K.D."/>
            <person name="Macpherson A.J."/>
        </authorList>
    </citation>
    <scope>NUCLEOTIDE SEQUENCE</scope>
    <source>
        <strain evidence="1">YL58</strain>
    </source>
</reference>
<dbReference type="Proteomes" id="UP000092574">
    <property type="component" value="Chromosome"/>
</dbReference>
<proteinExistence type="predicted"/>
<name>A0A1C7IF19_9FIRM</name>
<dbReference type="STRING" id="1796616.A4V09_22335"/>
<keyword evidence="2" id="KW-1185">Reference proteome</keyword>
<protein>
    <submittedName>
        <fullName evidence="1">Uncharacterized protein</fullName>
    </submittedName>
</protein>
<dbReference type="EMBL" id="CP015405">
    <property type="protein sequence ID" value="ANU78241.1"/>
    <property type="molecule type" value="Genomic_DNA"/>
</dbReference>
<evidence type="ECO:0000313" key="2">
    <source>
        <dbReference type="Proteomes" id="UP000092574"/>
    </source>
</evidence>
<dbReference type="RefSeq" id="WP_065544326.1">
    <property type="nucleotide sequence ID" value="NZ_CP015405.2"/>
</dbReference>
<dbReference type="KEGG" id="byl:A4V09_22335"/>
<dbReference type="AlphaFoldDB" id="A0A1C7IF19"/>
<accession>A0A1C7IF19</accession>
<organism evidence="1 2">
    <name type="scientific">Blautia pseudococcoides</name>
    <dbReference type="NCBI Taxonomy" id="1796616"/>
    <lineage>
        <taxon>Bacteria</taxon>
        <taxon>Bacillati</taxon>
        <taxon>Bacillota</taxon>
        <taxon>Clostridia</taxon>
        <taxon>Lachnospirales</taxon>
        <taxon>Lachnospiraceae</taxon>
        <taxon>Blautia</taxon>
    </lineage>
</organism>
<gene>
    <name evidence="1" type="ORF">A4V09_22335</name>
</gene>